<dbReference type="RefSeq" id="WP_398707604.1">
    <property type="nucleotide sequence ID" value="NZ_JBIRUI010000002.1"/>
</dbReference>
<dbReference type="Pfam" id="PF13374">
    <property type="entry name" value="TPR_10"/>
    <property type="match status" value="4"/>
</dbReference>
<reference evidence="1 2" key="1">
    <citation type="submission" date="2024-10" db="EMBL/GenBank/DDBJ databases">
        <title>The Natural Products Discovery Center: Release of the First 8490 Sequenced Strains for Exploring Actinobacteria Biosynthetic Diversity.</title>
        <authorList>
            <person name="Kalkreuter E."/>
            <person name="Kautsar S.A."/>
            <person name="Yang D."/>
            <person name="Bader C.D."/>
            <person name="Teijaro C.N."/>
            <person name="Fluegel L."/>
            <person name="Davis C.M."/>
            <person name="Simpson J.R."/>
            <person name="Lauterbach L."/>
            <person name="Steele A.D."/>
            <person name="Gui C."/>
            <person name="Meng S."/>
            <person name="Li G."/>
            <person name="Viehrig K."/>
            <person name="Ye F."/>
            <person name="Su P."/>
            <person name="Kiefer A.F."/>
            <person name="Nichols A."/>
            <person name="Cepeda A.J."/>
            <person name="Yan W."/>
            <person name="Fan B."/>
            <person name="Jiang Y."/>
            <person name="Adhikari A."/>
            <person name="Zheng C.-J."/>
            <person name="Schuster L."/>
            <person name="Cowan T.M."/>
            <person name="Smanski M.J."/>
            <person name="Chevrette M.G."/>
            <person name="De Carvalho L.P.S."/>
            <person name="Shen B."/>
        </authorList>
    </citation>
    <scope>NUCLEOTIDE SEQUENCE [LARGE SCALE GENOMIC DNA]</scope>
    <source>
        <strain evidence="1 2">NPDC020602</strain>
    </source>
</reference>
<sequence>MSAEQHVTAHSGYAYGVIGANIHVFGDGSPVYLLQNWRRAPAADPEWLRELPSRMLNARFEVVPFTGRDAELAELRAWRDRGPRLAVRWLHAPGGQGKTRLAARFADATQDEGWRVAAATHGPGSVQPPPGSQDLTTEGRDGVLLVVDYADRWPLTHLTWLFGNALLHRPGVRARVLLLARTADAWPAVRASLANLQAGTSSMVLEDLPDGPGMYRAARDAFAVRYGVTAAPEPPPPYGLTLALHMAALVSVDARAHGRRPPADLAGLTVYLLDREHLHWGTLFARGDGPYATPPEAMNRAVFAAALTGAVDRSTGTAVVAGLGTGGATEGPGSSPAPGLSPDRLLDDHAFCYPAAEPQHGTVLEPLYPDRLAEDFLALTLPGHGADYPATAWAPEVTARLLGPHAGRAVTFLAAAAQRWPHLGPRHLYPLLTADPGLALAAGGAALSTLAALDDIPVPLLSAVGERFPVHRHVDLDAGIAAVTHRIVTELLALDDGPAARATGYHRLSIRLSHAGRLDEALEAARLALAAQEELPEDVPALATALARLGNCLALTGRPEEAVTVTGESAALFGRLAEAEPTARWDAMHAGLLNDLAIWLSLLGRHQEALAVGERSVADWRRIVAAEPVHEEHLAGALHGLGNYLSSLGRWAEAADVTGEAMRIRTRLAERDPSAHEPDLAKSLVNQANHLAAQGRRAEALELSRQAVTVLRSLARANAAAHEPDLALALTSLGADLAEAGRVAEAVDATAEAVAIGRRLASGNLAAHSPGLGQSVSNLAFFLLDAGRPAEALAAAEEAVSLRERLYAERPDQHRADLAQSLSNLGMCLDPAGRRAEGLAATRRAVELYRAAHAGNPAAYAFDLARVLNNLGRFLALAGRWEEAFVSVTEAIALAERSAAANPPAYGALLEHLRQTRDGCLRMLGR</sequence>
<dbReference type="Pfam" id="PF07721">
    <property type="entry name" value="TPR_4"/>
    <property type="match status" value="1"/>
</dbReference>
<dbReference type="Gene3D" id="1.25.40.10">
    <property type="entry name" value="Tetratricopeptide repeat domain"/>
    <property type="match status" value="3"/>
</dbReference>
<dbReference type="EMBL" id="JBIRUI010000002">
    <property type="protein sequence ID" value="MFI1713230.1"/>
    <property type="molecule type" value="Genomic_DNA"/>
</dbReference>
<evidence type="ECO:0000313" key="2">
    <source>
        <dbReference type="Proteomes" id="UP001611339"/>
    </source>
</evidence>
<accession>A0ABW7U4V2</accession>
<dbReference type="InterPro" id="IPR019734">
    <property type="entry name" value="TPR_rpt"/>
</dbReference>
<dbReference type="PANTHER" id="PTHR19959:SF119">
    <property type="entry name" value="FUNGAL LIPASE-LIKE DOMAIN-CONTAINING PROTEIN"/>
    <property type="match status" value="1"/>
</dbReference>
<organism evidence="1 2">
    <name type="scientific">Streptomyces litmocidini</name>
    <dbReference type="NCBI Taxonomy" id="67318"/>
    <lineage>
        <taxon>Bacteria</taxon>
        <taxon>Bacillati</taxon>
        <taxon>Actinomycetota</taxon>
        <taxon>Actinomycetes</taxon>
        <taxon>Kitasatosporales</taxon>
        <taxon>Streptomycetaceae</taxon>
        <taxon>Streptomyces</taxon>
    </lineage>
</organism>
<evidence type="ECO:0000313" key="1">
    <source>
        <dbReference type="EMBL" id="MFI1713230.1"/>
    </source>
</evidence>
<dbReference type="CDD" id="cd01983">
    <property type="entry name" value="SIMIBI"/>
    <property type="match status" value="1"/>
</dbReference>
<dbReference type="Proteomes" id="UP001611339">
    <property type="component" value="Unassembled WGS sequence"/>
</dbReference>
<dbReference type="SMART" id="SM00028">
    <property type="entry name" value="TPR"/>
    <property type="match status" value="8"/>
</dbReference>
<comment type="caution">
    <text evidence="1">The sequence shown here is derived from an EMBL/GenBank/DDBJ whole genome shotgun (WGS) entry which is preliminary data.</text>
</comment>
<dbReference type="PANTHER" id="PTHR19959">
    <property type="entry name" value="KINESIN LIGHT CHAIN"/>
    <property type="match status" value="1"/>
</dbReference>
<protein>
    <submittedName>
        <fullName evidence="1">Tetratricopeptide repeat protein</fullName>
    </submittedName>
</protein>
<keyword evidence="2" id="KW-1185">Reference proteome</keyword>
<dbReference type="InterPro" id="IPR011717">
    <property type="entry name" value="TPR-4"/>
</dbReference>
<dbReference type="SUPFAM" id="SSF48452">
    <property type="entry name" value="TPR-like"/>
    <property type="match status" value="3"/>
</dbReference>
<proteinExistence type="predicted"/>
<name>A0ABW7U4V2_9ACTN</name>
<gene>
    <name evidence="1" type="ORF">ACH407_06535</name>
</gene>
<dbReference type="InterPro" id="IPR011990">
    <property type="entry name" value="TPR-like_helical_dom_sf"/>
</dbReference>